<dbReference type="InterPro" id="IPR050966">
    <property type="entry name" value="Glutamyl_endopeptidase"/>
</dbReference>
<dbReference type="HOGENOM" id="CLU_773940_0_0_1"/>
<dbReference type="PANTHER" id="PTHR15462:SF8">
    <property type="entry name" value="SERINE PROTEASE"/>
    <property type="match status" value="1"/>
</dbReference>
<evidence type="ECO:0000313" key="2">
    <source>
        <dbReference type="EMBL" id="EMR64339.1"/>
    </source>
</evidence>
<reference evidence="3" key="1">
    <citation type="journal article" date="2013" name="Genome Announc.">
        <title>Draft genome sequence of the grapevine dieback fungus Eutypa lata UCR-EL1.</title>
        <authorList>
            <person name="Blanco-Ulate B."/>
            <person name="Rolshausen P.E."/>
            <person name="Cantu D."/>
        </authorList>
    </citation>
    <scope>NUCLEOTIDE SEQUENCE [LARGE SCALE GENOMIC DNA]</scope>
    <source>
        <strain evidence="3">UCR-EL1</strain>
    </source>
</reference>
<dbReference type="Proteomes" id="UP000012174">
    <property type="component" value="Unassembled WGS sequence"/>
</dbReference>
<gene>
    <name evidence="2" type="ORF">UCREL1_8697</name>
</gene>
<keyword evidence="3" id="KW-1185">Reference proteome</keyword>
<dbReference type="Gene3D" id="2.40.10.10">
    <property type="entry name" value="Trypsin-like serine proteases"/>
    <property type="match status" value="2"/>
</dbReference>
<dbReference type="OrthoDB" id="3693942at2759"/>
<dbReference type="STRING" id="1287681.M7SDN3"/>
<evidence type="ECO:0000313" key="3">
    <source>
        <dbReference type="Proteomes" id="UP000012174"/>
    </source>
</evidence>
<dbReference type="GO" id="GO:0008233">
    <property type="term" value="F:peptidase activity"/>
    <property type="evidence" value="ECO:0007669"/>
    <property type="project" value="UniProtKB-KW"/>
</dbReference>
<dbReference type="SUPFAM" id="SSF50494">
    <property type="entry name" value="Trypsin-like serine proteases"/>
    <property type="match status" value="1"/>
</dbReference>
<sequence length="358" mass="39513">MARTPGIDVIPAQDGVHAMFCDGRRSLEQLQNNLRRAILQDDASKPVDEYNDIVRAIQGYQLSDDDLEILRNVLETFKTKVEKVDTELLKALRTGSRNIGYQRALVSLRRPIAFIATQFANGFETHGSGAFIGPDLVLTAAHNVFLSAIYHHSSGDVQFSAACPHHIRVQRGRWGKNPNGGHEFEEHVGTLAVMNASFTVHDYSDYDFAIIKIATTVDRRAEPLSYRDYPSLTPGRELRTVGFPGDLPNQFKLDLRSRDPDDGYYPYESMGEELPVSTQDVLRHSMQTAPGNSGGPIFLHGHDEVVAVHCAGVPKPGYNEASYIGRDGNNIEAYKTILDLAAQAVGPRGLVVIDNSVN</sequence>
<protein>
    <submittedName>
        <fullName evidence="2">Putative serine protease protein</fullName>
    </submittedName>
</protein>
<keyword evidence="2" id="KW-0645">Protease</keyword>
<keyword evidence="1" id="KW-0732">Signal</keyword>
<dbReference type="EMBL" id="KB707087">
    <property type="protein sequence ID" value="EMR64339.1"/>
    <property type="molecule type" value="Genomic_DNA"/>
</dbReference>
<dbReference type="AlphaFoldDB" id="M7SDN3"/>
<keyword evidence="2" id="KW-0378">Hydrolase</keyword>
<dbReference type="PANTHER" id="PTHR15462">
    <property type="entry name" value="SERINE PROTEASE"/>
    <property type="match status" value="1"/>
</dbReference>
<proteinExistence type="predicted"/>
<evidence type="ECO:0000256" key="1">
    <source>
        <dbReference type="ARBA" id="ARBA00022729"/>
    </source>
</evidence>
<accession>M7SDN3</accession>
<name>M7SDN3_EUTLA</name>
<dbReference type="GO" id="GO:0006508">
    <property type="term" value="P:proteolysis"/>
    <property type="evidence" value="ECO:0007669"/>
    <property type="project" value="UniProtKB-KW"/>
</dbReference>
<dbReference type="InterPro" id="IPR043504">
    <property type="entry name" value="Peptidase_S1_PA_chymotrypsin"/>
</dbReference>
<dbReference type="InterPro" id="IPR009003">
    <property type="entry name" value="Peptidase_S1_PA"/>
</dbReference>
<dbReference type="KEGG" id="ela:UCREL1_8697"/>
<organism evidence="2 3">
    <name type="scientific">Eutypa lata (strain UCR-EL1)</name>
    <name type="common">Grapevine dieback disease fungus</name>
    <name type="synonym">Eutypa armeniacae</name>
    <dbReference type="NCBI Taxonomy" id="1287681"/>
    <lineage>
        <taxon>Eukaryota</taxon>
        <taxon>Fungi</taxon>
        <taxon>Dikarya</taxon>
        <taxon>Ascomycota</taxon>
        <taxon>Pezizomycotina</taxon>
        <taxon>Sordariomycetes</taxon>
        <taxon>Xylariomycetidae</taxon>
        <taxon>Xylariales</taxon>
        <taxon>Diatrypaceae</taxon>
        <taxon>Eutypa</taxon>
    </lineage>
</organism>
<dbReference type="Pfam" id="PF13365">
    <property type="entry name" value="Trypsin_2"/>
    <property type="match status" value="1"/>
</dbReference>